<evidence type="ECO:0000313" key="3">
    <source>
        <dbReference type="Proteomes" id="UP001516400"/>
    </source>
</evidence>
<dbReference type="Proteomes" id="UP001516400">
    <property type="component" value="Unassembled WGS sequence"/>
</dbReference>
<comment type="caution">
    <text evidence="2">The sequence shown here is derived from an EMBL/GenBank/DDBJ whole genome shotgun (WGS) entry which is preliminary data.</text>
</comment>
<dbReference type="EMBL" id="JABFTP020000001">
    <property type="protein sequence ID" value="KAL3267233.1"/>
    <property type="molecule type" value="Genomic_DNA"/>
</dbReference>
<sequence length="108" mass="12664">MWNMCSKFGTWPLMDPFFQNGAIDVRIFYGKQMFAMSLNRFLDKLEHEEQFDSADIYINPPIDESIGIIREKSNTEDTDEEEDKYISEENEEPASKEESEVPKSIRTV</sequence>
<dbReference type="AlphaFoldDB" id="A0ABD2MLG5"/>
<name>A0ABD2MLG5_9CUCU</name>
<protein>
    <submittedName>
        <fullName evidence="2">Uncharacterized protein</fullName>
    </submittedName>
</protein>
<organism evidence="2 3">
    <name type="scientific">Cryptolaemus montrouzieri</name>
    <dbReference type="NCBI Taxonomy" id="559131"/>
    <lineage>
        <taxon>Eukaryota</taxon>
        <taxon>Metazoa</taxon>
        <taxon>Ecdysozoa</taxon>
        <taxon>Arthropoda</taxon>
        <taxon>Hexapoda</taxon>
        <taxon>Insecta</taxon>
        <taxon>Pterygota</taxon>
        <taxon>Neoptera</taxon>
        <taxon>Endopterygota</taxon>
        <taxon>Coleoptera</taxon>
        <taxon>Polyphaga</taxon>
        <taxon>Cucujiformia</taxon>
        <taxon>Coccinelloidea</taxon>
        <taxon>Coccinellidae</taxon>
        <taxon>Scymninae</taxon>
        <taxon>Scymnini</taxon>
        <taxon>Cryptolaemus</taxon>
    </lineage>
</organism>
<feature type="region of interest" description="Disordered" evidence="1">
    <location>
        <begin position="67"/>
        <end position="108"/>
    </location>
</feature>
<feature type="compositionally biased region" description="Basic and acidic residues" evidence="1">
    <location>
        <begin position="93"/>
        <end position="108"/>
    </location>
</feature>
<accession>A0ABD2MLG5</accession>
<evidence type="ECO:0000256" key="1">
    <source>
        <dbReference type="SAM" id="MobiDB-lite"/>
    </source>
</evidence>
<feature type="compositionally biased region" description="Acidic residues" evidence="1">
    <location>
        <begin position="76"/>
        <end position="92"/>
    </location>
</feature>
<evidence type="ECO:0000313" key="2">
    <source>
        <dbReference type="EMBL" id="KAL3267233.1"/>
    </source>
</evidence>
<proteinExistence type="predicted"/>
<keyword evidence="3" id="KW-1185">Reference proteome</keyword>
<reference evidence="2 3" key="1">
    <citation type="journal article" date="2021" name="BMC Biol.">
        <title>Horizontally acquired antibacterial genes associated with adaptive radiation of ladybird beetles.</title>
        <authorList>
            <person name="Li H.S."/>
            <person name="Tang X.F."/>
            <person name="Huang Y.H."/>
            <person name="Xu Z.Y."/>
            <person name="Chen M.L."/>
            <person name="Du X.Y."/>
            <person name="Qiu B.Y."/>
            <person name="Chen P.T."/>
            <person name="Zhang W."/>
            <person name="Slipinski A."/>
            <person name="Escalona H.E."/>
            <person name="Waterhouse R.M."/>
            <person name="Zwick A."/>
            <person name="Pang H."/>
        </authorList>
    </citation>
    <scope>NUCLEOTIDE SEQUENCE [LARGE SCALE GENOMIC DNA]</scope>
    <source>
        <strain evidence="2">SYSU2018</strain>
    </source>
</reference>
<gene>
    <name evidence="2" type="ORF">HHI36_011367</name>
</gene>